<gene>
    <name evidence="5" type="ORF">M3P05_18920</name>
</gene>
<evidence type="ECO:0000313" key="5">
    <source>
        <dbReference type="EMBL" id="MCL6271997.1"/>
    </source>
</evidence>
<keyword evidence="6" id="KW-1185">Reference proteome</keyword>
<evidence type="ECO:0000256" key="2">
    <source>
        <dbReference type="ARBA" id="ARBA00022729"/>
    </source>
</evidence>
<feature type="coiled-coil region" evidence="3">
    <location>
        <begin position="45"/>
        <end position="82"/>
    </location>
</feature>
<comment type="similarity">
    <text evidence="1">Belongs to the Skp family.</text>
</comment>
<dbReference type="RefSeq" id="WP_249701673.1">
    <property type="nucleotide sequence ID" value="NZ_JAMFLX010000040.1"/>
</dbReference>
<dbReference type="Pfam" id="PF03938">
    <property type="entry name" value="OmpH"/>
    <property type="match status" value="1"/>
</dbReference>
<accession>A0ABT0PKT1</accession>
<organism evidence="5 6">
    <name type="scientific">Parendozoicomonas callyspongiae</name>
    <dbReference type="NCBI Taxonomy" id="2942213"/>
    <lineage>
        <taxon>Bacteria</taxon>
        <taxon>Pseudomonadati</taxon>
        <taxon>Pseudomonadota</taxon>
        <taxon>Gammaproteobacteria</taxon>
        <taxon>Oceanospirillales</taxon>
        <taxon>Endozoicomonadaceae</taxon>
        <taxon>Parendozoicomonas</taxon>
    </lineage>
</organism>
<dbReference type="SMART" id="SM00935">
    <property type="entry name" value="OmpH"/>
    <property type="match status" value="1"/>
</dbReference>
<name>A0ABT0PKT1_9GAMM</name>
<dbReference type="PANTHER" id="PTHR35089">
    <property type="entry name" value="CHAPERONE PROTEIN SKP"/>
    <property type="match status" value="1"/>
</dbReference>
<feature type="chain" id="PRO_5047332251" evidence="4">
    <location>
        <begin position="27"/>
        <end position="174"/>
    </location>
</feature>
<dbReference type="Proteomes" id="UP001203338">
    <property type="component" value="Unassembled WGS sequence"/>
</dbReference>
<dbReference type="EMBL" id="JAMFLX010000040">
    <property type="protein sequence ID" value="MCL6271997.1"/>
    <property type="molecule type" value="Genomic_DNA"/>
</dbReference>
<dbReference type="InterPro" id="IPR005632">
    <property type="entry name" value="Chaperone_Skp"/>
</dbReference>
<reference evidence="5 6" key="1">
    <citation type="submission" date="2022-05" db="EMBL/GenBank/DDBJ databases">
        <authorList>
            <person name="Park J.-S."/>
        </authorList>
    </citation>
    <scope>NUCLEOTIDE SEQUENCE [LARGE SCALE GENOMIC DNA]</scope>
    <source>
        <strain evidence="5 6">2012CJ34-2</strain>
    </source>
</reference>
<evidence type="ECO:0000256" key="1">
    <source>
        <dbReference type="ARBA" id="ARBA00009091"/>
    </source>
</evidence>
<feature type="signal peptide" evidence="4">
    <location>
        <begin position="1"/>
        <end position="26"/>
    </location>
</feature>
<keyword evidence="2 4" id="KW-0732">Signal</keyword>
<dbReference type="Gene3D" id="3.30.910.20">
    <property type="entry name" value="Skp domain"/>
    <property type="match status" value="1"/>
</dbReference>
<evidence type="ECO:0000256" key="3">
    <source>
        <dbReference type="SAM" id="Coils"/>
    </source>
</evidence>
<dbReference type="InterPro" id="IPR024930">
    <property type="entry name" value="Skp_dom_sf"/>
</dbReference>
<evidence type="ECO:0000313" key="6">
    <source>
        <dbReference type="Proteomes" id="UP001203338"/>
    </source>
</evidence>
<dbReference type="PANTHER" id="PTHR35089:SF1">
    <property type="entry name" value="CHAPERONE PROTEIN SKP"/>
    <property type="match status" value="1"/>
</dbReference>
<comment type="caution">
    <text evidence="5">The sequence shown here is derived from an EMBL/GenBank/DDBJ whole genome shotgun (WGS) entry which is preliminary data.</text>
</comment>
<dbReference type="SUPFAM" id="SSF111384">
    <property type="entry name" value="OmpH-like"/>
    <property type="match status" value="1"/>
</dbReference>
<keyword evidence="3" id="KW-0175">Coiled coil</keyword>
<sequence length="174" mass="18890">MRSLKCMAMALVMAAPFALQAPLAEAGGVAVINSQVILQESAAAKAYAEKTKKKYKSQVDALEKLDKEYQALDEKLKKSGALMSPAERAKIEAEKQNKENSFNAQRLALGEEKAKDDKAEFERIAPLANQALAKVAEDGDFDVVVEAATVRYAKSGTDITAKVIEQLNKLTSKK</sequence>
<evidence type="ECO:0000256" key="4">
    <source>
        <dbReference type="SAM" id="SignalP"/>
    </source>
</evidence>
<proteinExistence type="inferred from homology"/>
<protein>
    <submittedName>
        <fullName evidence="5">OmpH family outer membrane protein</fullName>
    </submittedName>
</protein>